<dbReference type="Pfam" id="PF04542">
    <property type="entry name" value="Sigma70_r2"/>
    <property type="match status" value="1"/>
</dbReference>
<gene>
    <name evidence="8" type="ORF">H8K20_11825</name>
</gene>
<reference evidence="8" key="1">
    <citation type="submission" date="2020-08" db="EMBL/GenBank/DDBJ databases">
        <authorList>
            <person name="Liu C."/>
            <person name="Sun Q."/>
        </authorList>
    </citation>
    <scope>NUCLEOTIDE SEQUENCE</scope>
    <source>
        <strain evidence="8">NSJ-65</strain>
    </source>
</reference>
<organism evidence="8 9">
    <name type="scientific">Neobittarella massiliensis</name>
    <name type="common">ex Bilen et al. 2018</name>
    <dbReference type="NCBI Taxonomy" id="2041842"/>
    <lineage>
        <taxon>Bacteria</taxon>
        <taxon>Bacillati</taxon>
        <taxon>Bacillota</taxon>
        <taxon>Clostridia</taxon>
        <taxon>Eubacteriales</taxon>
        <taxon>Oscillospiraceae</taxon>
        <taxon>Neobittarella (ex Bilen et al. 2018)</taxon>
    </lineage>
</organism>
<dbReference type="InterPro" id="IPR000943">
    <property type="entry name" value="RNA_pol_sigma70"/>
</dbReference>
<dbReference type="GO" id="GO:0006352">
    <property type="term" value="P:DNA-templated transcription initiation"/>
    <property type="evidence" value="ECO:0007669"/>
    <property type="project" value="InterPro"/>
</dbReference>
<dbReference type="InterPro" id="IPR007627">
    <property type="entry name" value="RNA_pol_sigma70_r2"/>
</dbReference>
<evidence type="ECO:0000259" key="6">
    <source>
        <dbReference type="Pfam" id="PF04542"/>
    </source>
</evidence>
<dbReference type="Pfam" id="PF04539">
    <property type="entry name" value="Sigma70_r3"/>
    <property type="match status" value="1"/>
</dbReference>
<dbReference type="Proteomes" id="UP000597668">
    <property type="component" value="Unassembled WGS sequence"/>
</dbReference>
<evidence type="ECO:0000256" key="4">
    <source>
        <dbReference type="ARBA" id="ARBA00023163"/>
    </source>
</evidence>
<dbReference type="Pfam" id="PF04545">
    <property type="entry name" value="Sigma70_r4"/>
    <property type="match status" value="1"/>
</dbReference>
<dbReference type="InterPro" id="IPR007624">
    <property type="entry name" value="RNA_pol_sigma70_r3"/>
</dbReference>
<evidence type="ECO:0000313" key="8">
    <source>
        <dbReference type="EMBL" id="MBC3517081.1"/>
    </source>
</evidence>
<name>A0A8J6M237_9FIRM</name>
<dbReference type="PRINTS" id="PR00046">
    <property type="entry name" value="SIGMA70FCT"/>
</dbReference>
<dbReference type="GO" id="GO:0016987">
    <property type="term" value="F:sigma factor activity"/>
    <property type="evidence" value="ECO:0007669"/>
    <property type="project" value="UniProtKB-KW"/>
</dbReference>
<evidence type="ECO:0000259" key="5">
    <source>
        <dbReference type="Pfam" id="PF04539"/>
    </source>
</evidence>
<dbReference type="SUPFAM" id="SSF88946">
    <property type="entry name" value="Sigma2 domain of RNA polymerase sigma factors"/>
    <property type="match status" value="1"/>
</dbReference>
<dbReference type="SUPFAM" id="SSF88659">
    <property type="entry name" value="Sigma3 and sigma4 domains of RNA polymerase sigma factors"/>
    <property type="match status" value="2"/>
</dbReference>
<evidence type="ECO:0000256" key="1">
    <source>
        <dbReference type="ARBA" id="ARBA00023015"/>
    </source>
</evidence>
<evidence type="ECO:0000259" key="7">
    <source>
        <dbReference type="Pfam" id="PF04545"/>
    </source>
</evidence>
<dbReference type="AlphaFoldDB" id="A0A8J6M237"/>
<dbReference type="Gene3D" id="1.20.120.1810">
    <property type="match status" value="1"/>
</dbReference>
<keyword evidence="4" id="KW-0804">Transcription</keyword>
<keyword evidence="1" id="KW-0805">Transcription regulation</keyword>
<evidence type="ECO:0000313" key="9">
    <source>
        <dbReference type="Proteomes" id="UP000597668"/>
    </source>
</evidence>
<protein>
    <submittedName>
        <fullName evidence="8">Sigma-70 family RNA polymerase sigma factor</fullName>
    </submittedName>
</protein>
<keyword evidence="2" id="KW-0731">Sigma factor</keyword>
<dbReference type="InterPro" id="IPR014284">
    <property type="entry name" value="RNA_pol_sigma-70_dom"/>
</dbReference>
<feature type="domain" description="RNA polymerase sigma-70 region 4" evidence="7">
    <location>
        <begin position="170"/>
        <end position="216"/>
    </location>
</feature>
<dbReference type="RefSeq" id="WP_154867774.1">
    <property type="nucleotide sequence ID" value="NZ_JACOGI010000002.1"/>
</dbReference>
<dbReference type="InterPro" id="IPR013325">
    <property type="entry name" value="RNA_pol_sigma_r2"/>
</dbReference>
<keyword evidence="3" id="KW-0238">DNA-binding</keyword>
<feature type="domain" description="RNA polymerase sigma-70 region 2" evidence="6">
    <location>
        <begin position="12"/>
        <end position="78"/>
    </location>
</feature>
<dbReference type="PANTHER" id="PTHR30603">
    <property type="entry name" value="RNA POLYMERASE SIGMA FACTOR RPO"/>
    <property type="match status" value="1"/>
</dbReference>
<dbReference type="InterPro" id="IPR013324">
    <property type="entry name" value="RNA_pol_sigma_r3/r4-like"/>
</dbReference>
<dbReference type="InterPro" id="IPR050239">
    <property type="entry name" value="Sigma-70_RNA_pol_init_factors"/>
</dbReference>
<evidence type="ECO:0000256" key="2">
    <source>
        <dbReference type="ARBA" id="ARBA00023082"/>
    </source>
</evidence>
<dbReference type="CDD" id="cd06171">
    <property type="entry name" value="Sigma70_r4"/>
    <property type="match status" value="1"/>
</dbReference>
<proteinExistence type="predicted"/>
<dbReference type="InterPro" id="IPR036388">
    <property type="entry name" value="WH-like_DNA-bd_sf"/>
</dbReference>
<comment type="caution">
    <text evidence="8">The sequence shown here is derived from an EMBL/GenBank/DDBJ whole genome shotgun (WGS) entry which is preliminary data.</text>
</comment>
<dbReference type="Gene3D" id="1.10.10.10">
    <property type="entry name" value="Winged helix-like DNA-binding domain superfamily/Winged helix DNA-binding domain"/>
    <property type="match status" value="2"/>
</dbReference>
<dbReference type="GO" id="GO:0003677">
    <property type="term" value="F:DNA binding"/>
    <property type="evidence" value="ECO:0007669"/>
    <property type="project" value="UniProtKB-KW"/>
</dbReference>
<dbReference type="PANTHER" id="PTHR30603:SF17">
    <property type="entry name" value="RNA POLYMERASE SIGMA-G FACTOR"/>
    <property type="match status" value="1"/>
</dbReference>
<sequence>MKRGSVQRDDFIAQNMGLVHACAGRFRGRGVEYDDLFQAGCMGLVKACDGFDPDRGFKFSTYAVPVILGEIKRLFRDGGAVKVSRSLKETSMKVAREREKLAHQKGCEPTVTELAQALELDEEKVVEAIGVYNPTISLTATDESGQVIDIPVHSIEEEVGDLISLKEVVDKLEPVERQIIVLRYFQEKTQADVGSTLGMTQVQVSRREKKILTRMKDLLSR</sequence>
<feature type="domain" description="RNA polymerase sigma-70 region 3" evidence="5">
    <location>
        <begin position="89"/>
        <end position="140"/>
    </location>
</feature>
<dbReference type="EMBL" id="JACOGI010000002">
    <property type="protein sequence ID" value="MBC3517081.1"/>
    <property type="molecule type" value="Genomic_DNA"/>
</dbReference>
<dbReference type="InterPro" id="IPR007630">
    <property type="entry name" value="RNA_pol_sigma70_r4"/>
</dbReference>
<evidence type="ECO:0000256" key="3">
    <source>
        <dbReference type="ARBA" id="ARBA00023125"/>
    </source>
</evidence>
<accession>A0A8J6M237</accession>
<keyword evidence="9" id="KW-1185">Reference proteome</keyword>
<dbReference type="NCBIfam" id="TIGR02937">
    <property type="entry name" value="sigma70-ECF"/>
    <property type="match status" value="1"/>
</dbReference>